<reference evidence="4" key="1">
    <citation type="submission" date="2019-08" db="EMBL/GenBank/DDBJ databases">
        <title>The improved chromosome-level genome for the pearl oyster Pinctada fucata martensii using PacBio sequencing and Hi-C.</title>
        <authorList>
            <person name="Zheng Z."/>
        </authorList>
    </citation>
    <scope>NUCLEOTIDE SEQUENCE</scope>
    <source>
        <strain evidence="4">ZZ-2019</strain>
        <tissue evidence="4">Adductor muscle</tissue>
    </source>
</reference>
<dbReference type="GO" id="GO:0030042">
    <property type="term" value="P:actin filament depolymerization"/>
    <property type="evidence" value="ECO:0007669"/>
    <property type="project" value="InterPro"/>
</dbReference>
<comment type="similarity">
    <text evidence="1">Belongs to the actin-binding proteins ADF family.</text>
</comment>
<evidence type="ECO:0000313" key="5">
    <source>
        <dbReference type="Proteomes" id="UP001186944"/>
    </source>
</evidence>
<dbReference type="Proteomes" id="UP001186944">
    <property type="component" value="Unassembled WGS sequence"/>
</dbReference>
<dbReference type="SMART" id="SM00102">
    <property type="entry name" value="ADF"/>
    <property type="match status" value="1"/>
</dbReference>
<dbReference type="InterPro" id="IPR017904">
    <property type="entry name" value="ADF/Cofilin"/>
</dbReference>
<dbReference type="InterPro" id="IPR029006">
    <property type="entry name" value="ADF-H/Gelsolin-like_dom_sf"/>
</dbReference>
<dbReference type="CDD" id="cd11286">
    <property type="entry name" value="ADF_cofilin_like"/>
    <property type="match status" value="1"/>
</dbReference>
<dbReference type="InterPro" id="IPR002108">
    <property type="entry name" value="ADF-H"/>
</dbReference>
<keyword evidence="2" id="KW-0009">Actin-binding</keyword>
<dbReference type="EMBL" id="VSWD01000013">
    <property type="protein sequence ID" value="KAK3084199.1"/>
    <property type="molecule type" value="Genomic_DNA"/>
</dbReference>
<name>A0AA88XF87_PINIB</name>
<evidence type="ECO:0000256" key="2">
    <source>
        <dbReference type="ARBA" id="ARBA00023203"/>
    </source>
</evidence>
<evidence type="ECO:0000313" key="4">
    <source>
        <dbReference type="EMBL" id="KAK3084199.1"/>
    </source>
</evidence>
<dbReference type="AlphaFoldDB" id="A0AA88XF87"/>
<dbReference type="Pfam" id="PF00241">
    <property type="entry name" value="Cofilin_ADF"/>
    <property type="match status" value="1"/>
</dbReference>
<comment type="caution">
    <text evidence="4">The sequence shown here is derived from an EMBL/GenBank/DDBJ whole genome shotgun (WGS) entry which is preliminary data.</text>
</comment>
<gene>
    <name evidence="4" type="ORF">FSP39_009915</name>
</gene>
<protein>
    <recommendedName>
        <fullName evidence="3">ADF-H domain-containing protein</fullName>
    </recommendedName>
</protein>
<evidence type="ECO:0000259" key="3">
    <source>
        <dbReference type="PROSITE" id="PS51263"/>
    </source>
</evidence>
<sequence length="149" mass="17344">MAMSGVKCDDAVVTEYEDMKMKKKIKFLVLYVEDNKLIKVEREKFKEECPDAATGWWDTFEEFKASLPKDEPRYIVYDYQLDNGVEKLVLMHWNPDNAKVKPKMIYASSIAVLKTKLIGIFANLSCCDMDELEEKRLSAEIVKKMTKKD</sequence>
<dbReference type="PROSITE" id="PS51263">
    <property type="entry name" value="ADF_H"/>
    <property type="match status" value="1"/>
</dbReference>
<dbReference type="Gene3D" id="3.40.20.10">
    <property type="entry name" value="Severin"/>
    <property type="match status" value="1"/>
</dbReference>
<dbReference type="PANTHER" id="PTHR11913">
    <property type="entry name" value="COFILIN-RELATED"/>
    <property type="match status" value="1"/>
</dbReference>
<dbReference type="GO" id="GO:0015629">
    <property type="term" value="C:actin cytoskeleton"/>
    <property type="evidence" value="ECO:0007669"/>
    <property type="project" value="InterPro"/>
</dbReference>
<evidence type="ECO:0000256" key="1">
    <source>
        <dbReference type="ARBA" id="ARBA00006844"/>
    </source>
</evidence>
<proteinExistence type="inferred from homology"/>
<feature type="domain" description="ADF-H" evidence="3">
    <location>
        <begin position="1"/>
        <end position="142"/>
    </location>
</feature>
<organism evidence="4 5">
    <name type="scientific">Pinctada imbricata</name>
    <name type="common">Atlantic pearl-oyster</name>
    <name type="synonym">Pinctada martensii</name>
    <dbReference type="NCBI Taxonomy" id="66713"/>
    <lineage>
        <taxon>Eukaryota</taxon>
        <taxon>Metazoa</taxon>
        <taxon>Spiralia</taxon>
        <taxon>Lophotrochozoa</taxon>
        <taxon>Mollusca</taxon>
        <taxon>Bivalvia</taxon>
        <taxon>Autobranchia</taxon>
        <taxon>Pteriomorphia</taxon>
        <taxon>Pterioida</taxon>
        <taxon>Pterioidea</taxon>
        <taxon>Pteriidae</taxon>
        <taxon>Pinctada</taxon>
    </lineage>
</organism>
<accession>A0AA88XF87</accession>
<dbReference type="GO" id="GO:0003779">
    <property type="term" value="F:actin binding"/>
    <property type="evidence" value="ECO:0007669"/>
    <property type="project" value="UniProtKB-KW"/>
</dbReference>
<keyword evidence="5" id="KW-1185">Reference proteome</keyword>
<dbReference type="SUPFAM" id="SSF55753">
    <property type="entry name" value="Actin depolymerizing proteins"/>
    <property type="match status" value="1"/>
</dbReference>